<organism evidence="4 5">
    <name type="scientific">Gekko japonicus</name>
    <name type="common">Schlegel's Japanese gecko</name>
    <dbReference type="NCBI Taxonomy" id="146911"/>
    <lineage>
        <taxon>Eukaryota</taxon>
        <taxon>Metazoa</taxon>
        <taxon>Chordata</taxon>
        <taxon>Craniata</taxon>
        <taxon>Vertebrata</taxon>
        <taxon>Euteleostomi</taxon>
        <taxon>Lepidosauria</taxon>
        <taxon>Squamata</taxon>
        <taxon>Bifurcata</taxon>
        <taxon>Gekkota</taxon>
        <taxon>Gekkonidae</taxon>
        <taxon>Gekkoninae</taxon>
        <taxon>Gekko</taxon>
    </lineage>
</organism>
<dbReference type="InterPro" id="IPR001079">
    <property type="entry name" value="Galectin_CRD"/>
</dbReference>
<dbReference type="PANTHER" id="PTHR11346">
    <property type="entry name" value="GALECTIN"/>
    <property type="match status" value="1"/>
</dbReference>
<reference evidence="5" key="1">
    <citation type="submission" date="2025-08" db="UniProtKB">
        <authorList>
            <consortium name="RefSeq"/>
        </authorList>
    </citation>
    <scope>IDENTIFICATION</scope>
</reference>
<evidence type="ECO:0000313" key="5">
    <source>
        <dbReference type="RefSeq" id="XP_015277416.1"/>
    </source>
</evidence>
<dbReference type="CDD" id="cd00070">
    <property type="entry name" value="GLECT"/>
    <property type="match status" value="2"/>
</dbReference>
<name>A0ABM1KUM9_GEKJA</name>
<evidence type="ECO:0000256" key="1">
    <source>
        <dbReference type="ARBA" id="ARBA00022734"/>
    </source>
</evidence>
<dbReference type="Pfam" id="PF00337">
    <property type="entry name" value="Gal-bind_lectin"/>
    <property type="match status" value="2"/>
</dbReference>
<dbReference type="Proteomes" id="UP000694871">
    <property type="component" value="Unplaced"/>
</dbReference>
<dbReference type="SMART" id="SM00908">
    <property type="entry name" value="Gal-bind_lectin"/>
    <property type="match status" value="2"/>
</dbReference>
<dbReference type="GeneID" id="107119455"/>
<dbReference type="SUPFAM" id="SSF49899">
    <property type="entry name" value="Concanavalin A-like lectins/glucanases"/>
    <property type="match status" value="2"/>
</dbReference>
<dbReference type="RefSeq" id="XP_015277416.1">
    <property type="nucleotide sequence ID" value="XM_015421930.1"/>
</dbReference>
<dbReference type="PROSITE" id="PS51304">
    <property type="entry name" value="GALECTIN"/>
    <property type="match status" value="2"/>
</dbReference>
<feature type="domain" description="Galectin" evidence="3">
    <location>
        <begin position="168"/>
        <end position="296"/>
    </location>
</feature>
<sequence length="296" mass="33069">MVTVTGRVLHHCTRFHVNFQCGSAQVPQPDIAFHFNPRFDQGDCMVWNSFERGSWQHEERQSSMPFRKGQPFNIRFLVKSSSYMVAVNGKHYLEFMHRIPISRVNTIAVSGDLEVASISFQGPSTPDIWTAQAAAMTNAAFPLGMCYNQSATFPPGPYLQPQIYSVPYQASLFGGLFPSKSIMVSGTVPPGAIRFHINLKVGPDTAFHLNPRFSEQVIVRNSQFGGCWGPEERHLPGGMPLHPGQAFTIWILCEQACFRVAVNGQHQFDYNHRAADLRKVDRLEIEGDVSLSAVQA</sequence>
<dbReference type="InterPro" id="IPR013320">
    <property type="entry name" value="ConA-like_dom_sf"/>
</dbReference>
<dbReference type="PANTHER" id="PTHR11346:SF80">
    <property type="entry name" value="GALECTIN-9C"/>
    <property type="match status" value="1"/>
</dbReference>
<proteinExistence type="predicted"/>
<dbReference type="Gene3D" id="2.60.120.200">
    <property type="match status" value="2"/>
</dbReference>
<evidence type="ECO:0000256" key="2">
    <source>
        <dbReference type="RuleBase" id="RU102079"/>
    </source>
</evidence>
<evidence type="ECO:0000259" key="3">
    <source>
        <dbReference type="PROSITE" id="PS51304"/>
    </source>
</evidence>
<gene>
    <name evidence="5" type="primary">LGALS9</name>
</gene>
<accession>A0ABM1KUM9</accession>
<keyword evidence="1 2" id="KW-0430">Lectin</keyword>
<protein>
    <recommendedName>
        <fullName evidence="2">Galectin</fullName>
    </recommendedName>
</protein>
<feature type="domain" description="Galectin" evidence="3">
    <location>
        <begin position="1"/>
        <end position="121"/>
    </location>
</feature>
<keyword evidence="4" id="KW-1185">Reference proteome</keyword>
<dbReference type="SMART" id="SM00276">
    <property type="entry name" value="GLECT"/>
    <property type="match status" value="2"/>
</dbReference>
<dbReference type="InterPro" id="IPR044156">
    <property type="entry name" value="Galectin-like"/>
</dbReference>
<evidence type="ECO:0000313" key="4">
    <source>
        <dbReference type="Proteomes" id="UP000694871"/>
    </source>
</evidence>